<dbReference type="GO" id="GO:0004357">
    <property type="term" value="F:glutamate-cysteine ligase activity"/>
    <property type="evidence" value="ECO:0007669"/>
    <property type="project" value="UniProtKB-UniRule"/>
</dbReference>
<evidence type="ECO:0000313" key="6">
    <source>
        <dbReference type="Proteomes" id="UP000177583"/>
    </source>
</evidence>
<keyword evidence="2 4" id="KW-0547">Nucleotide-binding</keyword>
<organism evidence="5 6">
    <name type="scientific">Candidatus Lambdaproteobacteria bacterium RIFOXYD2_FULL_56_26</name>
    <dbReference type="NCBI Taxonomy" id="1817773"/>
    <lineage>
        <taxon>Bacteria</taxon>
        <taxon>Pseudomonadati</taxon>
        <taxon>Pseudomonadota</taxon>
        <taxon>Candidatus Lambdaproteobacteria</taxon>
    </lineage>
</organism>
<dbReference type="InterPro" id="IPR014746">
    <property type="entry name" value="Gln_synth/guanido_kin_cat_dom"/>
</dbReference>
<evidence type="ECO:0000256" key="1">
    <source>
        <dbReference type="ARBA" id="ARBA00022598"/>
    </source>
</evidence>
<proteinExistence type="inferred from homology"/>
<evidence type="ECO:0000256" key="2">
    <source>
        <dbReference type="ARBA" id="ARBA00022741"/>
    </source>
</evidence>
<keyword evidence="3 4" id="KW-0067">ATP-binding</keyword>
<accession>A0A1F6GNP3</accession>
<keyword evidence="1 4" id="KW-0436">Ligase</keyword>
<dbReference type="Gene3D" id="3.30.590.20">
    <property type="match status" value="1"/>
</dbReference>
<dbReference type="InterPro" id="IPR035434">
    <property type="entry name" value="GCL_bact_plant"/>
</dbReference>
<dbReference type="InterPro" id="IPR006336">
    <property type="entry name" value="GCS2"/>
</dbReference>
<dbReference type="EMBL" id="MFNF01000056">
    <property type="protein sequence ID" value="OGG99650.1"/>
    <property type="molecule type" value="Genomic_DNA"/>
</dbReference>
<dbReference type="PANTHER" id="PTHR34378:SF1">
    <property type="entry name" value="GLUTAMATE--CYSTEINE LIGASE, CHLOROPLASTIC"/>
    <property type="match status" value="1"/>
</dbReference>
<dbReference type="PANTHER" id="PTHR34378">
    <property type="entry name" value="GLUTAMATE--CYSTEINE LIGASE, CHLOROPLASTIC"/>
    <property type="match status" value="1"/>
</dbReference>
<reference evidence="5 6" key="1">
    <citation type="journal article" date="2016" name="Nat. Commun.">
        <title>Thousands of microbial genomes shed light on interconnected biogeochemical processes in an aquifer system.</title>
        <authorList>
            <person name="Anantharaman K."/>
            <person name="Brown C.T."/>
            <person name="Hug L.A."/>
            <person name="Sharon I."/>
            <person name="Castelle C.J."/>
            <person name="Probst A.J."/>
            <person name="Thomas B.C."/>
            <person name="Singh A."/>
            <person name="Wilkins M.J."/>
            <person name="Karaoz U."/>
            <person name="Brodie E.L."/>
            <person name="Williams K.H."/>
            <person name="Hubbard S.S."/>
            <person name="Banfield J.F."/>
        </authorList>
    </citation>
    <scope>NUCLEOTIDE SEQUENCE [LARGE SCALE GENOMIC DNA]</scope>
</reference>
<sequence>MKTPRLDLDYFLQYFAQSEKPKSDWKIGLEQELLGFWTGRWQRLSFADSIDGLLEHFSSRYGWKGYFEDSYRIGLKKDGSSITLEPGGQLEFSIVPIASLLEVEATLREYQSHLQELSLGMGWTWLSMGYDPYLRVDQIPWVPKARYKVMGEYLPPLGEGALHMMKATCTAQSNLDYSSEADMVAKMRVATAVAPFVNILFASSPFAEGRLAGCKSRRGWTWSVMSPRHSGFLELIFQPDFGYRQYIEYILDVPMLVLERDSKVIDTRGQNFRQFIEQGFGDLQPEPVDWKTQLGATFPVARLRNAIETRTADAGPLSHLVGQAAFWKGLLYDETSLAQAQSLIEQIGYRFFKAVHDDAFCKGFEYLDANPHTDQVLGDLVEWAKAGLVRIGLGEERLLEPVERIYEERTSLADRLIKGFRQGQSIEDLVAQEQLVFAQG</sequence>
<comment type="similarity">
    <text evidence="4">Belongs to the glutamate--cysteine ligase type 2 family. EgtA subfamily.</text>
</comment>
<dbReference type="GO" id="GO:0006750">
    <property type="term" value="P:glutathione biosynthetic process"/>
    <property type="evidence" value="ECO:0007669"/>
    <property type="project" value="UniProtKB-UniRule"/>
</dbReference>
<dbReference type="GO" id="GO:0005524">
    <property type="term" value="F:ATP binding"/>
    <property type="evidence" value="ECO:0007669"/>
    <property type="project" value="UniProtKB-UniRule"/>
</dbReference>
<dbReference type="Proteomes" id="UP000177583">
    <property type="component" value="Unassembled WGS sequence"/>
</dbReference>
<dbReference type="SUPFAM" id="SSF55931">
    <property type="entry name" value="Glutamine synthetase/guanido kinase"/>
    <property type="match status" value="1"/>
</dbReference>
<dbReference type="Pfam" id="PF04107">
    <property type="entry name" value="GCS2"/>
    <property type="match status" value="1"/>
</dbReference>
<comment type="caution">
    <text evidence="5">The sequence shown here is derived from an EMBL/GenBank/DDBJ whole genome shotgun (WGS) entry which is preliminary data.</text>
</comment>
<name>A0A1F6GNP3_9PROT</name>
<comment type="function">
    <text evidence="4">Catalyzes the synthesis of gamma-glutamylcysteine (gamma-GC).</text>
</comment>
<gene>
    <name evidence="5" type="ORF">A2557_09025</name>
</gene>
<evidence type="ECO:0000313" key="5">
    <source>
        <dbReference type="EMBL" id="OGG99650.1"/>
    </source>
</evidence>
<comment type="catalytic activity">
    <reaction evidence="4">
        <text>L-cysteine + L-glutamate + ATP = gamma-L-glutamyl-L-cysteine + ADP + phosphate + H(+)</text>
        <dbReference type="Rhea" id="RHEA:13285"/>
        <dbReference type="ChEBI" id="CHEBI:15378"/>
        <dbReference type="ChEBI" id="CHEBI:29985"/>
        <dbReference type="ChEBI" id="CHEBI:30616"/>
        <dbReference type="ChEBI" id="CHEBI:35235"/>
        <dbReference type="ChEBI" id="CHEBI:43474"/>
        <dbReference type="ChEBI" id="CHEBI:58173"/>
        <dbReference type="ChEBI" id="CHEBI:456216"/>
        <dbReference type="EC" id="6.3.2.2"/>
    </reaction>
</comment>
<protein>
    <recommendedName>
        <fullName evidence="4">Glutamate--cysteine ligase</fullName>
        <ecNumber evidence="4">6.3.2.2</ecNumber>
    </recommendedName>
</protein>
<dbReference type="AlphaFoldDB" id="A0A1F6GNP3"/>
<evidence type="ECO:0000256" key="4">
    <source>
        <dbReference type="PIRNR" id="PIRNR017901"/>
    </source>
</evidence>
<dbReference type="EC" id="6.3.2.2" evidence="4"/>
<dbReference type="PIRSF" id="PIRSF017901">
    <property type="entry name" value="GCL"/>
    <property type="match status" value="1"/>
</dbReference>
<evidence type="ECO:0000256" key="3">
    <source>
        <dbReference type="ARBA" id="ARBA00022840"/>
    </source>
</evidence>